<dbReference type="PANTHER" id="PTHR47959:SF1">
    <property type="entry name" value="ATP-DEPENDENT RNA HELICASE DBPA"/>
    <property type="match status" value="1"/>
</dbReference>
<dbReference type="PROSITE" id="PS51194">
    <property type="entry name" value="HELICASE_CTER"/>
    <property type="match status" value="1"/>
</dbReference>
<dbReference type="InterPro" id="IPR001650">
    <property type="entry name" value="Helicase_C-like"/>
</dbReference>
<accession>A0A7S2B195</accession>
<dbReference type="PANTHER" id="PTHR47959">
    <property type="entry name" value="ATP-DEPENDENT RNA HELICASE RHLE-RELATED"/>
    <property type="match status" value="1"/>
</dbReference>
<organism evidence="7">
    <name type="scientific">Alexandrium andersonii</name>
    <dbReference type="NCBI Taxonomy" id="327968"/>
    <lineage>
        <taxon>Eukaryota</taxon>
        <taxon>Sar</taxon>
        <taxon>Alveolata</taxon>
        <taxon>Dinophyceae</taxon>
        <taxon>Gonyaulacales</taxon>
        <taxon>Pyrocystaceae</taxon>
        <taxon>Alexandrium</taxon>
    </lineage>
</organism>
<feature type="domain" description="Helicase ATP-binding" evidence="5">
    <location>
        <begin position="1"/>
        <end position="161"/>
    </location>
</feature>
<dbReference type="InterPro" id="IPR044742">
    <property type="entry name" value="DEAD/DEAH_RhlB"/>
</dbReference>
<dbReference type="GO" id="GO:0005829">
    <property type="term" value="C:cytosol"/>
    <property type="evidence" value="ECO:0007669"/>
    <property type="project" value="TreeGrafter"/>
</dbReference>
<dbReference type="Pfam" id="PF00270">
    <property type="entry name" value="DEAD"/>
    <property type="match status" value="1"/>
</dbReference>
<evidence type="ECO:0000256" key="4">
    <source>
        <dbReference type="ARBA" id="ARBA00022840"/>
    </source>
</evidence>
<dbReference type="PROSITE" id="PS51192">
    <property type="entry name" value="HELICASE_ATP_BIND_1"/>
    <property type="match status" value="1"/>
</dbReference>
<evidence type="ECO:0000256" key="2">
    <source>
        <dbReference type="ARBA" id="ARBA00022801"/>
    </source>
</evidence>
<evidence type="ECO:0008006" key="8">
    <source>
        <dbReference type="Google" id="ProtNLM"/>
    </source>
</evidence>
<evidence type="ECO:0000313" key="7">
    <source>
        <dbReference type="EMBL" id="CAD9382291.1"/>
    </source>
</evidence>
<evidence type="ECO:0000256" key="1">
    <source>
        <dbReference type="ARBA" id="ARBA00022741"/>
    </source>
</evidence>
<dbReference type="InterPro" id="IPR027417">
    <property type="entry name" value="P-loop_NTPase"/>
</dbReference>
<dbReference type="AlphaFoldDB" id="A0A7S2B195"/>
<feature type="domain" description="Helicase C-terminal" evidence="6">
    <location>
        <begin position="185"/>
        <end position="345"/>
    </location>
</feature>
<reference evidence="7" key="1">
    <citation type="submission" date="2021-01" db="EMBL/GenBank/DDBJ databases">
        <authorList>
            <person name="Corre E."/>
            <person name="Pelletier E."/>
            <person name="Niang G."/>
            <person name="Scheremetjew M."/>
            <person name="Finn R."/>
            <person name="Kale V."/>
            <person name="Holt S."/>
            <person name="Cochrane G."/>
            <person name="Meng A."/>
            <person name="Brown T."/>
            <person name="Cohen L."/>
        </authorList>
    </citation>
    <scope>NUCLEOTIDE SEQUENCE</scope>
    <source>
        <strain evidence="7">CCMP2222</strain>
    </source>
</reference>
<dbReference type="GO" id="GO:0005524">
    <property type="term" value="F:ATP binding"/>
    <property type="evidence" value="ECO:0007669"/>
    <property type="project" value="UniProtKB-KW"/>
</dbReference>
<dbReference type="SUPFAM" id="SSF52540">
    <property type="entry name" value="P-loop containing nucleoside triphosphate hydrolases"/>
    <property type="match status" value="1"/>
</dbReference>
<keyword evidence="4" id="KW-0067">ATP-binding</keyword>
<dbReference type="CDD" id="cd00268">
    <property type="entry name" value="DEADc"/>
    <property type="match status" value="1"/>
</dbReference>
<evidence type="ECO:0000256" key="3">
    <source>
        <dbReference type="ARBA" id="ARBA00022806"/>
    </source>
</evidence>
<protein>
    <recommendedName>
        <fullName evidence="8">RNA helicase</fullName>
    </recommendedName>
</protein>
<proteinExistence type="predicted"/>
<dbReference type="EMBL" id="HBGQ01016196">
    <property type="protein sequence ID" value="CAD9382291.1"/>
    <property type="molecule type" value="Transcribed_RNA"/>
</dbReference>
<keyword evidence="3" id="KW-0347">Helicase</keyword>
<dbReference type="SMART" id="SM00490">
    <property type="entry name" value="HELICc"/>
    <property type="match status" value="1"/>
</dbReference>
<evidence type="ECO:0000259" key="5">
    <source>
        <dbReference type="PROSITE" id="PS51192"/>
    </source>
</evidence>
<dbReference type="InterPro" id="IPR014001">
    <property type="entry name" value="Helicase_ATP-bd"/>
</dbReference>
<dbReference type="SMART" id="SM00487">
    <property type="entry name" value="DEXDc"/>
    <property type="match status" value="1"/>
</dbReference>
<dbReference type="GO" id="GO:0016787">
    <property type="term" value="F:hydrolase activity"/>
    <property type="evidence" value="ECO:0007669"/>
    <property type="project" value="UniProtKB-KW"/>
</dbReference>
<keyword evidence="1" id="KW-0547">Nucleotide-binding</keyword>
<dbReference type="InterPro" id="IPR011545">
    <property type="entry name" value="DEAD/DEAH_box_helicase_dom"/>
</dbReference>
<dbReference type="Gene3D" id="3.40.50.300">
    <property type="entry name" value="P-loop containing nucleotide triphosphate hydrolases"/>
    <property type="match status" value="2"/>
</dbReference>
<dbReference type="CDD" id="cd18787">
    <property type="entry name" value="SF2_C_DEAD"/>
    <property type="match status" value="1"/>
</dbReference>
<gene>
    <name evidence="7" type="ORF">AAND1436_LOCUS8032</name>
</gene>
<dbReference type="GO" id="GO:0003724">
    <property type="term" value="F:RNA helicase activity"/>
    <property type="evidence" value="ECO:0007669"/>
    <property type="project" value="TreeGrafter"/>
</dbReference>
<sequence>MGAPKTRTVNKATPVHMIPKVWAQPRLLVVAPSRELAAQIHRVVTDLLEPFPELNCTLLIGGANHARQDESLKYRLPAVVVGTPGRIMDHATEGRLDLNKLKSVVLDEIDMLLKVSRQDHLRLLVNALPPPSRAQRVLVSATGQCCDEAEEFAAEQLRAPWRSIGPRNEVEMPPRVLHLANGAPDVDKKMRFLRRLSTSNPMPNGVLVFCNNFERARKVAESLRYNDIPAEVLSGNRSKESREKAIKNMESGKIDMLVATDVATRGLDFRDVTHVVNFELPPDANTYAHRAGRCGRMGRNGIVISLGGGGASNHRLQKYMSTLQVDILEANVQSGELCIQTHKLSKRVGAR</sequence>
<dbReference type="GO" id="GO:0003676">
    <property type="term" value="F:nucleic acid binding"/>
    <property type="evidence" value="ECO:0007669"/>
    <property type="project" value="InterPro"/>
</dbReference>
<evidence type="ECO:0000259" key="6">
    <source>
        <dbReference type="PROSITE" id="PS51194"/>
    </source>
</evidence>
<keyword evidence="2" id="KW-0378">Hydrolase</keyword>
<name>A0A7S2B195_9DINO</name>
<dbReference type="Pfam" id="PF00271">
    <property type="entry name" value="Helicase_C"/>
    <property type="match status" value="1"/>
</dbReference>
<dbReference type="InterPro" id="IPR050079">
    <property type="entry name" value="DEAD_box_RNA_helicase"/>
</dbReference>